<dbReference type="SUPFAM" id="SSF56349">
    <property type="entry name" value="DNA breaking-rejoining enzymes"/>
    <property type="match status" value="1"/>
</dbReference>
<sequence>MKADLKVHFYLRKTDEKKNGECPVIGKITIGRDVAQFSAKITAKASLWDIVSGRVKGKSKHATEVNSTLDKMAVSISATYRKLQENRTSVTATNLKNTFQGIASEQETIIKFFTHHNEEFRKRVGVNRELSTYQQYEISLQHLKRFMTLKYKLSDIPFTQLDYSFIEKYDYYLRIELHRKPNTILGITAHLRKMIKYAIGEGIITQDPFEGYSPEKPKLTQKYLTRDELNKIINTPLDHPCRYLTRDMFLFSVFTGLAYRDICNLTEKNIVRASNGILWIETTRQKTGTPCQIPLMEIPLQIIEKYKGLALDSKLLPMLSCGRLNKNLKIIAEICDIKRKLIFHAGRHTFSTEICLSQGVPIETVSRMLGHRDLRSTQVYAKINNNKISEDTDKLEKRIKGKFRLTGIEQ</sequence>
<evidence type="ECO:0000256" key="3">
    <source>
        <dbReference type="ARBA" id="ARBA00023125"/>
    </source>
</evidence>
<dbReference type="InterPro" id="IPR044068">
    <property type="entry name" value="CB"/>
</dbReference>
<dbReference type="InterPro" id="IPR011010">
    <property type="entry name" value="DNA_brk_join_enz"/>
</dbReference>
<keyword evidence="4" id="KW-0233">DNA recombination</keyword>
<dbReference type="Pfam" id="PF17293">
    <property type="entry name" value="Arm-DNA-bind_5"/>
    <property type="match status" value="1"/>
</dbReference>
<feature type="domain" description="Tyr recombinase" evidence="6">
    <location>
        <begin position="219"/>
        <end position="393"/>
    </location>
</feature>
<keyword evidence="3 5" id="KW-0238">DNA-binding</keyword>
<dbReference type="PROSITE" id="PS51898">
    <property type="entry name" value="TYR_RECOMBINASE"/>
    <property type="match status" value="1"/>
</dbReference>
<organism evidence="8 9">
    <name type="scientific">Parabacteroides distasonis str. 3776 D15 i</name>
    <dbReference type="NCBI Taxonomy" id="1339342"/>
    <lineage>
        <taxon>Bacteria</taxon>
        <taxon>Pseudomonadati</taxon>
        <taxon>Bacteroidota</taxon>
        <taxon>Bacteroidia</taxon>
        <taxon>Bacteroidales</taxon>
        <taxon>Tannerellaceae</taxon>
        <taxon>Parabacteroides</taxon>
    </lineage>
</organism>
<evidence type="ECO:0000256" key="1">
    <source>
        <dbReference type="ARBA" id="ARBA00008857"/>
    </source>
</evidence>
<dbReference type="Gene3D" id="1.10.443.10">
    <property type="entry name" value="Intergrase catalytic core"/>
    <property type="match status" value="1"/>
</dbReference>
<gene>
    <name evidence="8" type="ORF">M091_2774</name>
</gene>
<protein>
    <submittedName>
        <fullName evidence="8">Phage integrase family protein</fullName>
    </submittedName>
</protein>
<accession>A0AB34L715</accession>
<dbReference type="GO" id="GO:0003677">
    <property type="term" value="F:DNA binding"/>
    <property type="evidence" value="ECO:0007669"/>
    <property type="project" value="UniProtKB-UniRule"/>
</dbReference>
<evidence type="ECO:0000256" key="2">
    <source>
        <dbReference type="ARBA" id="ARBA00022908"/>
    </source>
</evidence>
<comment type="caution">
    <text evidence="8">The sequence shown here is derived from an EMBL/GenBank/DDBJ whole genome shotgun (WGS) entry which is preliminary data.</text>
</comment>
<evidence type="ECO:0000259" key="6">
    <source>
        <dbReference type="PROSITE" id="PS51898"/>
    </source>
</evidence>
<evidence type="ECO:0000313" key="8">
    <source>
        <dbReference type="EMBL" id="KDS34756.1"/>
    </source>
</evidence>
<reference evidence="8 9" key="1">
    <citation type="submission" date="2014-04" db="EMBL/GenBank/DDBJ databases">
        <authorList>
            <person name="Sears C."/>
            <person name="Carroll K."/>
            <person name="Sack B.R."/>
            <person name="Qadri F."/>
            <person name="Myers L.L."/>
            <person name="Chung G.-T."/>
            <person name="Escheverria P."/>
            <person name="Fraser C.M."/>
            <person name="Sadzewicz L."/>
            <person name="Shefchek K.A."/>
            <person name="Tallon L."/>
            <person name="Das S.P."/>
            <person name="Daugherty S."/>
            <person name="Mongodin E.F."/>
        </authorList>
    </citation>
    <scope>NUCLEOTIDE SEQUENCE [LARGE SCALE GENOMIC DNA]</scope>
    <source>
        <strain evidence="8 9">3776 D15 i</strain>
    </source>
</reference>
<comment type="similarity">
    <text evidence="1">Belongs to the 'phage' integrase family.</text>
</comment>
<dbReference type="Pfam" id="PF00589">
    <property type="entry name" value="Phage_integrase"/>
    <property type="match status" value="1"/>
</dbReference>
<dbReference type="PANTHER" id="PTHR30349">
    <property type="entry name" value="PHAGE INTEGRASE-RELATED"/>
    <property type="match status" value="1"/>
</dbReference>
<dbReference type="InterPro" id="IPR002104">
    <property type="entry name" value="Integrase_catalytic"/>
</dbReference>
<dbReference type="GO" id="GO:0006310">
    <property type="term" value="P:DNA recombination"/>
    <property type="evidence" value="ECO:0007669"/>
    <property type="project" value="UniProtKB-KW"/>
</dbReference>
<evidence type="ECO:0000256" key="5">
    <source>
        <dbReference type="PROSITE-ProRule" id="PRU01248"/>
    </source>
</evidence>
<proteinExistence type="inferred from homology"/>
<dbReference type="PROSITE" id="PS51900">
    <property type="entry name" value="CB"/>
    <property type="match status" value="1"/>
</dbReference>
<evidence type="ECO:0000313" key="9">
    <source>
        <dbReference type="Proteomes" id="UP000027850"/>
    </source>
</evidence>
<dbReference type="GO" id="GO:0015074">
    <property type="term" value="P:DNA integration"/>
    <property type="evidence" value="ECO:0007669"/>
    <property type="project" value="UniProtKB-KW"/>
</dbReference>
<feature type="domain" description="Core-binding (CB)" evidence="7">
    <location>
        <begin position="111"/>
        <end position="199"/>
    </location>
</feature>
<dbReference type="EMBL" id="JNHK01000097">
    <property type="protein sequence ID" value="KDS34756.1"/>
    <property type="molecule type" value="Genomic_DNA"/>
</dbReference>
<evidence type="ECO:0000256" key="4">
    <source>
        <dbReference type="ARBA" id="ARBA00023172"/>
    </source>
</evidence>
<keyword evidence="2" id="KW-0229">DNA integration</keyword>
<dbReference type="InterPro" id="IPR010998">
    <property type="entry name" value="Integrase_recombinase_N"/>
</dbReference>
<dbReference type="Gene3D" id="1.10.150.130">
    <property type="match status" value="1"/>
</dbReference>
<dbReference type="Pfam" id="PF13102">
    <property type="entry name" value="Phage_int_SAM_5"/>
    <property type="match status" value="1"/>
</dbReference>
<dbReference type="PANTHER" id="PTHR30349:SF64">
    <property type="entry name" value="PROPHAGE INTEGRASE INTD-RELATED"/>
    <property type="match status" value="1"/>
</dbReference>
<evidence type="ECO:0000259" key="7">
    <source>
        <dbReference type="PROSITE" id="PS51900"/>
    </source>
</evidence>
<dbReference type="InterPro" id="IPR013762">
    <property type="entry name" value="Integrase-like_cat_sf"/>
</dbReference>
<dbReference type="AlphaFoldDB" id="A0AB34L715"/>
<dbReference type="InterPro" id="IPR050090">
    <property type="entry name" value="Tyrosine_recombinase_XerCD"/>
</dbReference>
<dbReference type="InterPro" id="IPR035386">
    <property type="entry name" value="Arm-DNA-bind_5"/>
</dbReference>
<dbReference type="RefSeq" id="WP_036614695.1">
    <property type="nucleotide sequence ID" value="NZ_JNHK01000097.1"/>
</dbReference>
<dbReference type="InterPro" id="IPR025269">
    <property type="entry name" value="SAM-like_dom"/>
</dbReference>
<dbReference type="Proteomes" id="UP000027850">
    <property type="component" value="Unassembled WGS sequence"/>
</dbReference>
<name>A0AB34L715_PARDI</name>
<dbReference type="CDD" id="cd01185">
    <property type="entry name" value="INTN1_C_like"/>
    <property type="match status" value="1"/>
</dbReference>